<sequence>MMQLGKFFDRINNNNNNNNEYVYGENLTIDNKLSLRMKNEEHFDKIDTNYHVKYKNISVYDNEINIIKTTKKQNKVQQKLMKNNRTTIIETSTIIPRQDFESLVSYGNFNTSINSEKESPLDTSIHSSSNGFFKLIFFISIIFIILLLIASIIYIWAIKRYSTNLEHINRRLPEVDHNLLNHSILDLEALMLSVQNLGCAGMERLGNPPSSNSMLASLPSQRDNRSIRHSSIPVMQHDLINSTNGESQSFFKESKSQQLTSGIKYSSHNNCYTNCIVRSNCQMPHIPRPDGDFGRDTLSNHQYHAETTRSYIQAPPNKSIEDVPDASMTSHQLKSMKNCTKSSLKGSDSKRVAEKFKGFFKTISGGTNSNSNPLKSGTDLKTNSNVFTGAMCLSSSKSSNNFPSASTTSSLRGTTQHLHHHHHHQQQQHIGTSHDKMTEILKSNDASSTNKMQTSNCINSKEVEEKSISGTSSIQSSSSTTHIDYSSL</sequence>
<evidence type="ECO:0000256" key="2">
    <source>
        <dbReference type="SAM" id="Phobius"/>
    </source>
</evidence>
<evidence type="ECO:0000313" key="3">
    <source>
        <dbReference type="EMBL" id="CAH1716536.1"/>
    </source>
</evidence>
<protein>
    <submittedName>
        <fullName evidence="3">Uncharacterized protein</fullName>
    </submittedName>
</protein>
<feature type="region of interest" description="Disordered" evidence="1">
    <location>
        <begin position="396"/>
        <end position="432"/>
    </location>
</feature>
<dbReference type="EMBL" id="OU895877">
    <property type="protein sequence ID" value="CAH1716536.1"/>
    <property type="molecule type" value="Genomic_DNA"/>
</dbReference>
<evidence type="ECO:0000256" key="1">
    <source>
        <dbReference type="SAM" id="MobiDB-lite"/>
    </source>
</evidence>
<proteinExistence type="predicted"/>
<dbReference type="AlphaFoldDB" id="A0A9P0IT48"/>
<reference evidence="3" key="2">
    <citation type="submission" date="2022-10" db="EMBL/GenBank/DDBJ databases">
        <authorList>
            <consortium name="ENA_rothamsted_submissions"/>
            <consortium name="culmorum"/>
            <person name="King R."/>
        </authorList>
    </citation>
    <scope>NUCLEOTIDE SEQUENCE</scope>
</reference>
<feature type="region of interest" description="Disordered" evidence="1">
    <location>
        <begin position="444"/>
        <end position="488"/>
    </location>
</feature>
<organism evidence="3 4">
    <name type="scientific">Chironomus riparius</name>
    <dbReference type="NCBI Taxonomy" id="315576"/>
    <lineage>
        <taxon>Eukaryota</taxon>
        <taxon>Metazoa</taxon>
        <taxon>Ecdysozoa</taxon>
        <taxon>Arthropoda</taxon>
        <taxon>Hexapoda</taxon>
        <taxon>Insecta</taxon>
        <taxon>Pterygota</taxon>
        <taxon>Neoptera</taxon>
        <taxon>Endopterygota</taxon>
        <taxon>Diptera</taxon>
        <taxon>Nematocera</taxon>
        <taxon>Chironomoidea</taxon>
        <taxon>Chironomidae</taxon>
        <taxon>Chironominae</taxon>
        <taxon>Chironomus</taxon>
    </lineage>
</organism>
<evidence type="ECO:0000313" key="4">
    <source>
        <dbReference type="Proteomes" id="UP001153620"/>
    </source>
</evidence>
<feature type="transmembrane region" description="Helical" evidence="2">
    <location>
        <begin position="135"/>
        <end position="157"/>
    </location>
</feature>
<keyword evidence="2" id="KW-1133">Transmembrane helix</keyword>
<accession>A0A9P0IT48</accession>
<feature type="compositionally biased region" description="Basic residues" evidence="1">
    <location>
        <begin position="417"/>
        <end position="426"/>
    </location>
</feature>
<feature type="compositionally biased region" description="Polar residues" evidence="1">
    <location>
        <begin position="444"/>
        <end position="459"/>
    </location>
</feature>
<keyword evidence="2" id="KW-0812">Transmembrane</keyword>
<reference evidence="3" key="1">
    <citation type="submission" date="2022-01" db="EMBL/GenBank/DDBJ databases">
        <authorList>
            <person name="King R."/>
        </authorList>
    </citation>
    <scope>NUCLEOTIDE SEQUENCE</scope>
</reference>
<feature type="compositionally biased region" description="Low complexity" evidence="1">
    <location>
        <begin position="468"/>
        <end position="481"/>
    </location>
</feature>
<keyword evidence="2" id="KW-0472">Membrane</keyword>
<feature type="compositionally biased region" description="Low complexity" evidence="1">
    <location>
        <begin position="396"/>
        <end position="406"/>
    </location>
</feature>
<dbReference type="Proteomes" id="UP001153620">
    <property type="component" value="Chromosome 1"/>
</dbReference>
<gene>
    <name evidence="3" type="ORF">CHIRRI_LOCUS4385</name>
</gene>
<name>A0A9P0IT48_9DIPT</name>
<keyword evidence="4" id="KW-1185">Reference proteome</keyword>